<dbReference type="PANTHER" id="PTHR30055:SF146">
    <property type="entry name" value="HTH-TYPE TRANSCRIPTIONAL DUAL REGULATOR CECR"/>
    <property type="match status" value="1"/>
</dbReference>
<evidence type="ECO:0000313" key="7">
    <source>
        <dbReference type="Proteomes" id="UP000478064"/>
    </source>
</evidence>
<dbReference type="Gene3D" id="1.10.357.10">
    <property type="entry name" value="Tetracycline Repressor, domain 2"/>
    <property type="match status" value="1"/>
</dbReference>
<evidence type="ECO:0000256" key="3">
    <source>
        <dbReference type="ARBA" id="ARBA00023163"/>
    </source>
</evidence>
<dbReference type="InterPro" id="IPR001647">
    <property type="entry name" value="HTH_TetR"/>
</dbReference>
<dbReference type="PRINTS" id="PR00455">
    <property type="entry name" value="HTHTETR"/>
</dbReference>
<feature type="DNA-binding region" description="H-T-H motif" evidence="4">
    <location>
        <begin position="40"/>
        <end position="59"/>
    </location>
</feature>
<name>A0A6L5I1V1_9PSED</name>
<dbReference type="InterPro" id="IPR009057">
    <property type="entry name" value="Homeodomain-like_sf"/>
</dbReference>
<feature type="domain" description="HTH tetR-type" evidence="5">
    <location>
        <begin position="17"/>
        <end position="77"/>
    </location>
</feature>
<dbReference type="InterPro" id="IPR036271">
    <property type="entry name" value="Tet_transcr_reg_TetR-rel_C_sf"/>
</dbReference>
<keyword evidence="3" id="KW-0804">Transcription</keyword>
<reference evidence="6 7" key="1">
    <citation type="submission" date="2019-10" db="EMBL/GenBank/DDBJ databases">
        <title>Evaluation of single-gene subtyping targets for Pseudomonas.</title>
        <authorList>
            <person name="Reichler S.J."/>
            <person name="Orsi R.H."/>
            <person name="Wiedmann M."/>
            <person name="Martin N.H."/>
            <person name="Murphy S.I."/>
        </authorList>
    </citation>
    <scope>NUCLEOTIDE SEQUENCE [LARGE SCALE GENOMIC DNA]</scope>
    <source>
        <strain evidence="6 7">FSL R10-1637</strain>
    </source>
</reference>
<dbReference type="InterPro" id="IPR011075">
    <property type="entry name" value="TetR_C"/>
</dbReference>
<dbReference type="GO" id="GO:0000976">
    <property type="term" value="F:transcription cis-regulatory region binding"/>
    <property type="evidence" value="ECO:0007669"/>
    <property type="project" value="TreeGrafter"/>
</dbReference>
<gene>
    <name evidence="6" type="ORF">GHO27_28625</name>
</gene>
<dbReference type="SUPFAM" id="SSF46689">
    <property type="entry name" value="Homeodomain-like"/>
    <property type="match status" value="1"/>
</dbReference>
<dbReference type="Proteomes" id="UP000478064">
    <property type="component" value="Unassembled WGS sequence"/>
</dbReference>
<dbReference type="SUPFAM" id="SSF48498">
    <property type="entry name" value="Tetracyclin repressor-like, C-terminal domain"/>
    <property type="match status" value="1"/>
</dbReference>
<dbReference type="RefSeq" id="WP_153376385.1">
    <property type="nucleotide sequence ID" value="NZ_WIVU01000170.1"/>
</dbReference>
<comment type="caution">
    <text evidence="6">The sequence shown here is derived from an EMBL/GenBank/DDBJ whole genome shotgun (WGS) entry which is preliminary data.</text>
</comment>
<dbReference type="Pfam" id="PF00440">
    <property type="entry name" value="TetR_N"/>
    <property type="match status" value="1"/>
</dbReference>
<proteinExistence type="predicted"/>
<evidence type="ECO:0000259" key="5">
    <source>
        <dbReference type="PROSITE" id="PS50977"/>
    </source>
</evidence>
<dbReference type="GO" id="GO:0003700">
    <property type="term" value="F:DNA-binding transcription factor activity"/>
    <property type="evidence" value="ECO:0007669"/>
    <property type="project" value="TreeGrafter"/>
</dbReference>
<dbReference type="AlphaFoldDB" id="A0A6L5I1V1"/>
<dbReference type="InterPro" id="IPR050109">
    <property type="entry name" value="HTH-type_TetR-like_transc_reg"/>
</dbReference>
<accession>A0A6L5I1V1</accession>
<evidence type="ECO:0000256" key="4">
    <source>
        <dbReference type="PROSITE-ProRule" id="PRU00335"/>
    </source>
</evidence>
<evidence type="ECO:0000256" key="1">
    <source>
        <dbReference type="ARBA" id="ARBA00023015"/>
    </source>
</evidence>
<evidence type="ECO:0000313" key="6">
    <source>
        <dbReference type="EMBL" id="MQU09599.1"/>
    </source>
</evidence>
<dbReference type="Pfam" id="PF16859">
    <property type="entry name" value="TetR_C_11"/>
    <property type="match status" value="1"/>
</dbReference>
<sequence>MPVSPAGARKRRYLPAAQRKEEILSAALAAFSSHGYAAATIEHIATFAGMSKAGLYAHYKSKDEIFEDLLIQMLAPPFLGQSWLPAVDGRLRDNIDTFIDQAYAKLANPDIIAMLRLLIAESGRAPHLIRRWREEVLQPHIDAQQRMINECVERGVARPSALTRHFALVVTPALYVALWQILFGEVDGRQELEKVREVHRDLLIELLDPP</sequence>
<keyword evidence="1" id="KW-0805">Transcription regulation</keyword>
<organism evidence="6 7">
    <name type="scientific">Pseudomonas helleri</name>
    <dbReference type="NCBI Taxonomy" id="1608996"/>
    <lineage>
        <taxon>Bacteria</taxon>
        <taxon>Pseudomonadati</taxon>
        <taxon>Pseudomonadota</taxon>
        <taxon>Gammaproteobacteria</taxon>
        <taxon>Pseudomonadales</taxon>
        <taxon>Pseudomonadaceae</taxon>
        <taxon>Pseudomonas</taxon>
    </lineage>
</organism>
<keyword evidence="2 4" id="KW-0238">DNA-binding</keyword>
<dbReference type="PROSITE" id="PS50977">
    <property type="entry name" value="HTH_TETR_2"/>
    <property type="match status" value="1"/>
</dbReference>
<dbReference type="PANTHER" id="PTHR30055">
    <property type="entry name" value="HTH-TYPE TRANSCRIPTIONAL REGULATOR RUTR"/>
    <property type="match status" value="1"/>
</dbReference>
<protein>
    <submittedName>
        <fullName evidence="6">TetR family transcriptional regulator</fullName>
    </submittedName>
</protein>
<evidence type="ECO:0000256" key="2">
    <source>
        <dbReference type="ARBA" id="ARBA00023125"/>
    </source>
</evidence>
<dbReference type="EMBL" id="WIVU01000170">
    <property type="protein sequence ID" value="MQU09599.1"/>
    <property type="molecule type" value="Genomic_DNA"/>
</dbReference>